<keyword evidence="3 8" id="KW-0436">Ligase</keyword>
<comment type="pathway">
    <text evidence="1 8">Cofactor biosynthesis; (R)-pantothenate biosynthesis; (R)-pantothenate from (R)-pantoate and beta-alanine: step 1/1.</text>
</comment>
<dbReference type="EC" id="6.3.2.1" evidence="8"/>
<comment type="similarity">
    <text evidence="2 8">Belongs to the pantothenate synthetase family.</text>
</comment>
<sequence length="286" mass="31684">MHIIRHAQELRAQVRSWRERRELVGFVPTMGNLHGGHLALVDEARKRCDRVVVSIFVNPTQFSPGEDFEAYPRTFDADCQALAQLETDVVFAPPLEEVYPDGPRLRTRVEVPELNDILCGAFRPGHFTGVATVVTKLLNIVQPDLAVFGRKDYQQLMVIRTLVRDLSLPVQIVGGEIMREADGLAMSSRNQYLTAAERSRAPVLFRVLSDLAERLHTERADPAVLEAEGIEALRAAGMTPDYVSIRRADDLGHPGPGDRELVVLGAGRLGKARILDNVPVSLAEGR</sequence>
<name>A0A2U2N0Q1_9GAMM</name>
<dbReference type="InterPro" id="IPR003721">
    <property type="entry name" value="Pantoate_ligase"/>
</dbReference>
<dbReference type="HAMAP" id="MF_00158">
    <property type="entry name" value="PanC"/>
    <property type="match status" value="1"/>
</dbReference>
<dbReference type="GO" id="GO:0005524">
    <property type="term" value="F:ATP binding"/>
    <property type="evidence" value="ECO:0007669"/>
    <property type="project" value="UniProtKB-KW"/>
</dbReference>
<dbReference type="NCBIfam" id="TIGR00125">
    <property type="entry name" value="cyt_tran_rel"/>
    <property type="match status" value="1"/>
</dbReference>
<keyword evidence="5 8" id="KW-0547">Nucleotide-binding</keyword>
<comment type="caution">
    <text evidence="8">Lacks conserved residue(s) required for the propagation of feature annotation.</text>
</comment>
<dbReference type="Gene3D" id="3.40.50.620">
    <property type="entry name" value="HUPs"/>
    <property type="match status" value="1"/>
</dbReference>
<comment type="caution">
    <text evidence="9">The sequence shown here is derived from an EMBL/GenBank/DDBJ whole genome shotgun (WGS) entry which is preliminary data.</text>
</comment>
<evidence type="ECO:0000256" key="6">
    <source>
        <dbReference type="ARBA" id="ARBA00022840"/>
    </source>
</evidence>
<dbReference type="InterPro" id="IPR014729">
    <property type="entry name" value="Rossmann-like_a/b/a_fold"/>
</dbReference>
<evidence type="ECO:0000256" key="1">
    <source>
        <dbReference type="ARBA" id="ARBA00004990"/>
    </source>
</evidence>
<evidence type="ECO:0000256" key="4">
    <source>
        <dbReference type="ARBA" id="ARBA00022655"/>
    </source>
</evidence>
<dbReference type="OrthoDB" id="9773087at2"/>
<comment type="subunit">
    <text evidence="8">Homodimer.</text>
</comment>
<evidence type="ECO:0000256" key="7">
    <source>
        <dbReference type="ARBA" id="ARBA00048258"/>
    </source>
</evidence>
<comment type="catalytic activity">
    <reaction evidence="7 8">
        <text>(R)-pantoate + beta-alanine + ATP = (R)-pantothenate + AMP + diphosphate + H(+)</text>
        <dbReference type="Rhea" id="RHEA:10912"/>
        <dbReference type="ChEBI" id="CHEBI:15378"/>
        <dbReference type="ChEBI" id="CHEBI:15980"/>
        <dbReference type="ChEBI" id="CHEBI:29032"/>
        <dbReference type="ChEBI" id="CHEBI:30616"/>
        <dbReference type="ChEBI" id="CHEBI:33019"/>
        <dbReference type="ChEBI" id="CHEBI:57966"/>
        <dbReference type="ChEBI" id="CHEBI:456215"/>
        <dbReference type="EC" id="6.3.2.1"/>
    </reaction>
</comment>
<accession>A0A2U2N0Q1</accession>
<feature type="active site" description="Proton donor" evidence="8">
    <location>
        <position position="37"/>
    </location>
</feature>
<evidence type="ECO:0000256" key="2">
    <source>
        <dbReference type="ARBA" id="ARBA00009256"/>
    </source>
</evidence>
<evidence type="ECO:0000256" key="5">
    <source>
        <dbReference type="ARBA" id="ARBA00022741"/>
    </source>
</evidence>
<dbReference type="Proteomes" id="UP000245474">
    <property type="component" value="Unassembled WGS sequence"/>
</dbReference>
<dbReference type="GO" id="GO:0004592">
    <property type="term" value="F:pantoate-beta-alanine ligase activity"/>
    <property type="evidence" value="ECO:0007669"/>
    <property type="project" value="UniProtKB-UniRule"/>
</dbReference>
<feature type="binding site" evidence="8">
    <location>
        <begin position="30"/>
        <end position="37"/>
    </location>
    <ligand>
        <name>ATP</name>
        <dbReference type="ChEBI" id="CHEBI:30616"/>
    </ligand>
</feature>
<dbReference type="NCBIfam" id="TIGR00018">
    <property type="entry name" value="panC"/>
    <property type="match status" value="1"/>
</dbReference>
<organism evidence="9 10">
    <name type="scientific">Sediminicurvatus halobius</name>
    <dbReference type="NCBI Taxonomy" id="2182432"/>
    <lineage>
        <taxon>Bacteria</taxon>
        <taxon>Pseudomonadati</taxon>
        <taxon>Pseudomonadota</taxon>
        <taxon>Gammaproteobacteria</taxon>
        <taxon>Chromatiales</taxon>
        <taxon>Ectothiorhodospiraceae</taxon>
        <taxon>Sediminicurvatus</taxon>
    </lineage>
</organism>
<dbReference type="UniPathway" id="UPA00028">
    <property type="reaction ID" value="UER00005"/>
</dbReference>
<comment type="miscellaneous">
    <text evidence="8">The reaction proceeds by a bi uni uni bi ping pong mechanism.</text>
</comment>
<keyword evidence="10" id="KW-1185">Reference proteome</keyword>
<dbReference type="RefSeq" id="WP_109678794.1">
    <property type="nucleotide sequence ID" value="NZ_CP086615.1"/>
</dbReference>
<comment type="subcellular location">
    <subcellularLocation>
        <location evidence="8">Cytoplasm</location>
    </subcellularLocation>
</comment>
<feature type="binding site" evidence="8">
    <location>
        <begin position="186"/>
        <end position="189"/>
    </location>
    <ligand>
        <name>ATP</name>
        <dbReference type="ChEBI" id="CHEBI:30616"/>
    </ligand>
</feature>
<keyword evidence="8" id="KW-0963">Cytoplasm</keyword>
<evidence type="ECO:0000313" key="9">
    <source>
        <dbReference type="EMBL" id="PWG62815.1"/>
    </source>
</evidence>
<dbReference type="PANTHER" id="PTHR21299:SF1">
    <property type="entry name" value="PANTOATE--BETA-ALANINE LIGASE"/>
    <property type="match status" value="1"/>
</dbReference>
<dbReference type="CDD" id="cd00560">
    <property type="entry name" value="PanC"/>
    <property type="match status" value="1"/>
</dbReference>
<dbReference type="InterPro" id="IPR004821">
    <property type="entry name" value="Cyt_trans-like"/>
</dbReference>
<dbReference type="GO" id="GO:0015940">
    <property type="term" value="P:pantothenate biosynthetic process"/>
    <property type="evidence" value="ECO:0007669"/>
    <property type="project" value="UniProtKB-UniRule"/>
</dbReference>
<feature type="binding site" evidence="8">
    <location>
        <position position="61"/>
    </location>
    <ligand>
        <name>(R)-pantoate</name>
        <dbReference type="ChEBI" id="CHEBI:15980"/>
    </ligand>
</feature>
<feature type="binding site" evidence="8">
    <location>
        <begin position="149"/>
        <end position="152"/>
    </location>
    <ligand>
        <name>ATP</name>
        <dbReference type="ChEBI" id="CHEBI:30616"/>
    </ligand>
</feature>
<comment type="function">
    <text evidence="8">Catalyzes the condensation of pantoate with beta-alanine in an ATP-dependent reaction via a pantoyl-adenylate intermediate.</text>
</comment>
<keyword evidence="6 8" id="KW-0067">ATP-binding</keyword>
<evidence type="ECO:0000256" key="8">
    <source>
        <dbReference type="HAMAP-Rule" id="MF_00158"/>
    </source>
</evidence>
<dbReference type="EMBL" id="QFFI01000015">
    <property type="protein sequence ID" value="PWG62815.1"/>
    <property type="molecule type" value="Genomic_DNA"/>
</dbReference>
<feature type="binding site" evidence="8">
    <location>
        <position position="155"/>
    </location>
    <ligand>
        <name>(R)-pantoate</name>
        <dbReference type="ChEBI" id="CHEBI:15980"/>
    </ligand>
</feature>
<protein>
    <recommendedName>
        <fullName evidence="8">Pantothenate synthetase</fullName>
        <shortName evidence="8">PS</shortName>
        <ecNumber evidence="8">6.3.2.1</ecNumber>
    </recommendedName>
    <alternativeName>
        <fullName evidence="8">Pantoate--beta-alanine ligase</fullName>
    </alternativeName>
    <alternativeName>
        <fullName evidence="8">Pantoate-activating enzyme</fullName>
    </alternativeName>
</protein>
<proteinExistence type="inferred from homology"/>
<evidence type="ECO:0000256" key="3">
    <source>
        <dbReference type="ARBA" id="ARBA00022598"/>
    </source>
</evidence>
<dbReference type="AlphaFoldDB" id="A0A2U2N0Q1"/>
<reference evidence="9 10" key="1">
    <citation type="submission" date="2018-05" db="EMBL/GenBank/DDBJ databases">
        <title>Spiribacter halobius sp. nov., a moderately halophilic bacterium isolated from marine solar saltern.</title>
        <authorList>
            <person name="Zheng W.-S."/>
            <person name="Lu D.-C."/>
            <person name="Du Z.-J."/>
        </authorList>
    </citation>
    <scope>NUCLEOTIDE SEQUENCE [LARGE SCALE GENOMIC DNA]</scope>
    <source>
        <strain evidence="9 10">E85</strain>
    </source>
</reference>
<gene>
    <name evidence="8" type="primary">panC</name>
    <name evidence="9" type="ORF">DEM34_10635</name>
</gene>
<feature type="binding site" evidence="8">
    <location>
        <position position="61"/>
    </location>
    <ligand>
        <name>beta-alanine</name>
        <dbReference type="ChEBI" id="CHEBI:57966"/>
    </ligand>
</feature>
<dbReference type="PANTHER" id="PTHR21299">
    <property type="entry name" value="CYTIDYLATE KINASE/PANTOATE-BETA-ALANINE LIGASE"/>
    <property type="match status" value="1"/>
</dbReference>
<dbReference type="InterPro" id="IPR042176">
    <property type="entry name" value="Pantoate_ligase_C"/>
</dbReference>
<dbReference type="GO" id="GO:0005829">
    <property type="term" value="C:cytosol"/>
    <property type="evidence" value="ECO:0007669"/>
    <property type="project" value="TreeGrafter"/>
</dbReference>
<dbReference type="FunFam" id="3.40.50.620:FF:000013">
    <property type="entry name" value="Pantothenate synthetase"/>
    <property type="match status" value="1"/>
</dbReference>
<dbReference type="Pfam" id="PF02569">
    <property type="entry name" value="Pantoate_ligase"/>
    <property type="match status" value="1"/>
</dbReference>
<evidence type="ECO:0000313" key="10">
    <source>
        <dbReference type="Proteomes" id="UP000245474"/>
    </source>
</evidence>
<keyword evidence="4 8" id="KW-0566">Pantothenate biosynthesis</keyword>
<dbReference type="Gene3D" id="3.30.1300.10">
    <property type="entry name" value="Pantoate-beta-alanine ligase, C-terminal domain"/>
    <property type="match status" value="1"/>
</dbReference>
<dbReference type="SUPFAM" id="SSF52374">
    <property type="entry name" value="Nucleotidylyl transferase"/>
    <property type="match status" value="1"/>
</dbReference>